<dbReference type="EMBL" id="RFFH01000012">
    <property type="protein sequence ID" value="RMI29873.1"/>
    <property type="molecule type" value="Genomic_DNA"/>
</dbReference>
<dbReference type="Proteomes" id="UP000279275">
    <property type="component" value="Unassembled WGS sequence"/>
</dbReference>
<comment type="caution">
    <text evidence="1">The sequence shown here is derived from an EMBL/GenBank/DDBJ whole genome shotgun (WGS) entry which is preliminary data.</text>
</comment>
<gene>
    <name evidence="1" type="ORF">EBN03_24065</name>
</gene>
<dbReference type="AlphaFoldDB" id="A0A3M2L033"/>
<proteinExistence type="predicted"/>
<evidence type="ECO:0000313" key="1">
    <source>
        <dbReference type="EMBL" id="RMI29873.1"/>
    </source>
</evidence>
<accession>A0A3M2L033</accession>
<name>A0A3M2L033_9NOCA</name>
<keyword evidence="2" id="KW-1185">Reference proteome</keyword>
<protein>
    <submittedName>
        <fullName evidence="1">Uncharacterized protein</fullName>
    </submittedName>
</protein>
<organism evidence="1 2">
    <name type="scientific">Nocardia stercoris</name>
    <dbReference type="NCBI Taxonomy" id="2483361"/>
    <lineage>
        <taxon>Bacteria</taxon>
        <taxon>Bacillati</taxon>
        <taxon>Actinomycetota</taxon>
        <taxon>Actinomycetes</taxon>
        <taxon>Mycobacteriales</taxon>
        <taxon>Nocardiaceae</taxon>
        <taxon>Nocardia</taxon>
    </lineage>
</organism>
<evidence type="ECO:0000313" key="2">
    <source>
        <dbReference type="Proteomes" id="UP000279275"/>
    </source>
</evidence>
<reference evidence="1 2" key="1">
    <citation type="submission" date="2018-10" db="EMBL/GenBank/DDBJ databases">
        <title>Isolation from cow dung.</title>
        <authorList>
            <person name="Ling L."/>
        </authorList>
    </citation>
    <scope>NUCLEOTIDE SEQUENCE [LARGE SCALE GENOMIC DNA]</scope>
    <source>
        <strain evidence="1 2">NEAU-LL90</strain>
    </source>
</reference>
<dbReference type="RefSeq" id="WP_122190386.1">
    <property type="nucleotide sequence ID" value="NZ_RFFH01000012.1"/>
</dbReference>
<dbReference type="OrthoDB" id="4560026at2"/>
<sequence length="92" mass="10225">MRRNTGQCVADAGLTEETMTARSEFERELHGPVAALDLLTETEIAELLHLFRTVQEQERAGLAAALDRIGHAVPRPLRGLGRRIMFGDNVTR</sequence>